<evidence type="ECO:0000313" key="2">
    <source>
        <dbReference type="EMBL" id="MPM84157.1"/>
    </source>
</evidence>
<proteinExistence type="predicted"/>
<protein>
    <recommendedName>
        <fullName evidence="1">Calcineurin-like phosphoesterase domain-containing protein</fullName>
    </recommendedName>
</protein>
<reference evidence="2" key="1">
    <citation type="submission" date="2019-08" db="EMBL/GenBank/DDBJ databases">
        <authorList>
            <person name="Kucharzyk K."/>
            <person name="Murdoch R.W."/>
            <person name="Higgins S."/>
            <person name="Loffler F."/>
        </authorList>
    </citation>
    <scope>NUCLEOTIDE SEQUENCE</scope>
</reference>
<dbReference type="Gene3D" id="3.60.21.10">
    <property type="match status" value="1"/>
</dbReference>
<comment type="caution">
    <text evidence="2">The sequence shown here is derived from an EMBL/GenBank/DDBJ whole genome shotgun (WGS) entry which is preliminary data.</text>
</comment>
<dbReference type="Pfam" id="PF12850">
    <property type="entry name" value="Metallophos_2"/>
    <property type="match status" value="1"/>
</dbReference>
<dbReference type="InterPro" id="IPR029052">
    <property type="entry name" value="Metallo-depent_PP-like"/>
</dbReference>
<sequence length="151" mass="17278">MIHLGDGKADVEKVREDYPKMPIYNVPGNVDSNNTNEEWVKVCEIGGKRFVLVHGHLMINETKQPKQTDENRISARNTMLLLIDENNADILLHGHSHEAFMHRTKGLSGKVCWMMNPGCVSREKNVYANPTYGLLKFKKNGSLEWKMKEVQ</sequence>
<gene>
    <name evidence="2" type="ORF">SDC9_131228</name>
</gene>
<dbReference type="AlphaFoldDB" id="A0A645D4P2"/>
<feature type="domain" description="Calcineurin-like phosphoesterase" evidence="1">
    <location>
        <begin position="2"/>
        <end position="139"/>
    </location>
</feature>
<name>A0A645D4P2_9ZZZZ</name>
<dbReference type="InterPro" id="IPR024654">
    <property type="entry name" value="Calcineurin-like_PHP_lpxH"/>
</dbReference>
<evidence type="ECO:0000259" key="1">
    <source>
        <dbReference type="Pfam" id="PF12850"/>
    </source>
</evidence>
<dbReference type="EMBL" id="VSSQ01032777">
    <property type="protein sequence ID" value="MPM84157.1"/>
    <property type="molecule type" value="Genomic_DNA"/>
</dbReference>
<accession>A0A645D4P2</accession>
<dbReference type="SUPFAM" id="SSF56300">
    <property type="entry name" value="Metallo-dependent phosphatases"/>
    <property type="match status" value="1"/>
</dbReference>
<organism evidence="2">
    <name type="scientific">bioreactor metagenome</name>
    <dbReference type="NCBI Taxonomy" id="1076179"/>
    <lineage>
        <taxon>unclassified sequences</taxon>
        <taxon>metagenomes</taxon>
        <taxon>ecological metagenomes</taxon>
    </lineage>
</organism>